<dbReference type="InterPro" id="IPR004183">
    <property type="entry name" value="Xdiol_dOase_suB"/>
</dbReference>
<evidence type="ECO:0000313" key="2">
    <source>
        <dbReference type="EMBL" id="SIM52470.1"/>
    </source>
</evidence>
<evidence type="ECO:0000313" key="3">
    <source>
        <dbReference type="Proteomes" id="UP000195607"/>
    </source>
</evidence>
<dbReference type="AlphaFoldDB" id="A0A1N5TVR2"/>
<dbReference type="Gene3D" id="3.40.830.10">
    <property type="entry name" value="LigB-like"/>
    <property type="match status" value="1"/>
</dbReference>
<keyword evidence="2" id="KW-0560">Oxidoreductase</keyword>
<dbReference type="Pfam" id="PF02900">
    <property type="entry name" value="LigB"/>
    <property type="match status" value="1"/>
</dbReference>
<reference evidence="2 3" key="1">
    <citation type="submission" date="2016-04" db="EMBL/GenBank/DDBJ databases">
        <authorList>
            <person name="Evans L.H."/>
            <person name="Alamgir A."/>
            <person name="Owens N."/>
            <person name="Weber N.D."/>
            <person name="Virtaneva K."/>
            <person name="Barbian K."/>
            <person name="Babar A."/>
            <person name="Rosenke K."/>
        </authorList>
    </citation>
    <scope>NUCLEOTIDE SEQUENCE [LARGE SCALE GENOMIC DNA]</scope>
    <source>
        <strain evidence="3">S5(T) (JCM 30642 \VKM B-2941)</strain>
    </source>
</reference>
<sequence length="260" mass="29681">MSLVNLYIIPHGDELIDLPDKESVTMRNYIAEIAGNDDSDVIVILSPHGMTIKDHMAVINTEYFRAETKLVNKKLDFLCSNERKLTEEIIEKFPEFCLDVRFSTYSGELSVFPLDFGSSIPLYFFIQRKIVMIGQPRINDRAKLVDFGKSLFHIVKNYPKKVSIILSADQAHTHSAKGPYGYSEDADKYEKILVNAIKNNSLDPIYTIDQETVNRGKPDSFWNMLILKGIMDESGIKIIIDYHYVAVYFGMLLAHSVTEK</sequence>
<dbReference type="GO" id="GO:0016702">
    <property type="term" value="F:oxidoreductase activity, acting on single donors with incorporation of molecular oxygen, incorporation of two atoms of oxygen"/>
    <property type="evidence" value="ECO:0007669"/>
    <property type="project" value="UniProtKB-ARBA"/>
</dbReference>
<keyword evidence="2" id="KW-0223">Dioxygenase</keyword>
<protein>
    <submittedName>
        <fullName evidence="2">Dioxygenase</fullName>
    </submittedName>
</protein>
<accession>A0A1N5TVR2</accession>
<dbReference type="GeneID" id="41587984"/>
<gene>
    <name evidence="2" type="ORF">CSP5_0706</name>
</gene>
<dbReference type="SUPFAM" id="SSF53213">
    <property type="entry name" value="LigB-like"/>
    <property type="match status" value="1"/>
</dbReference>
<feature type="domain" description="Extradiol ring-cleavage dioxygenase class III enzyme subunit B" evidence="1">
    <location>
        <begin position="28"/>
        <end position="250"/>
    </location>
</feature>
<dbReference type="Proteomes" id="UP000195607">
    <property type="component" value="Chromosome I"/>
</dbReference>
<organism evidence="2 3">
    <name type="scientific">Cuniculiplasma divulgatum</name>
    <dbReference type="NCBI Taxonomy" id="1673428"/>
    <lineage>
        <taxon>Archaea</taxon>
        <taxon>Methanobacteriati</taxon>
        <taxon>Thermoplasmatota</taxon>
        <taxon>Thermoplasmata</taxon>
        <taxon>Thermoplasmatales</taxon>
        <taxon>Cuniculiplasmataceae</taxon>
        <taxon>Cuniculiplasma</taxon>
    </lineage>
</organism>
<evidence type="ECO:0000259" key="1">
    <source>
        <dbReference type="Pfam" id="PF02900"/>
    </source>
</evidence>
<name>A0A1N5TVR2_9ARCH</name>
<proteinExistence type="predicted"/>
<dbReference type="GO" id="GO:0008198">
    <property type="term" value="F:ferrous iron binding"/>
    <property type="evidence" value="ECO:0007669"/>
    <property type="project" value="InterPro"/>
</dbReference>
<dbReference type="EMBL" id="LT671858">
    <property type="protein sequence ID" value="SIM52470.1"/>
    <property type="molecule type" value="Genomic_DNA"/>
</dbReference>
<dbReference type="RefSeq" id="WP_148689623.1">
    <property type="nucleotide sequence ID" value="NZ_LT671858.1"/>
</dbReference>